<organism evidence="1 2">
    <name type="scientific">Patellaria atrata CBS 101060</name>
    <dbReference type="NCBI Taxonomy" id="1346257"/>
    <lineage>
        <taxon>Eukaryota</taxon>
        <taxon>Fungi</taxon>
        <taxon>Dikarya</taxon>
        <taxon>Ascomycota</taxon>
        <taxon>Pezizomycotina</taxon>
        <taxon>Dothideomycetes</taxon>
        <taxon>Dothideomycetes incertae sedis</taxon>
        <taxon>Patellariales</taxon>
        <taxon>Patellariaceae</taxon>
        <taxon>Patellaria</taxon>
    </lineage>
</organism>
<dbReference type="OrthoDB" id="3983163at2759"/>
<dbReference type="InterPro" id="IPR024645">
    <property type="entry name" value="Mitochondr_Som1"/>
</dbReference>
<protein>
    <submittedName>
        <fullName evidence="1">Uncharacterized protein</fullName>
    </submittedName>
</protein>
<dbReference type="AlphaFoldDB" id="A0A9P4SD31"/>
<dbReference type="Pfam" id="PF11093">
    <property type="entry name" value="Mitochondr_Som1"/>
    <property type="match status" value="1"/>
</dbReference>
<keyword evidence="2" id="KW-1185">Reference proteome</keyword>
<proteinExistence type="predicted"/>
<gene>
    <name evidence="1" type="ORF">M501DRAFT_1002564</name>
</gene>
<evidence type="ECO:0000313" key="2">
    <source>
        <dbReference type="Proteomes" id="UP000799429"/>
    </source>
</evidence>
<accession>A0A9P4SD31</accession>
<sequence>MAPPLEPFPSSDLPKKLPYSATGKYLKPQPGPLSECKLLELVQYNCDLAEKDNPNAVVICEAVVRLFRR</sequence>
<reference evidence="1" key="1">
    <citation type="journal article" date="2020" name="Stud. Mycol.">
        <title>101 Dothideomycetes genomes: a test case for predicting lifestyles and emergence of pathogens.</title>
        <authorList>
            <person name="Haridas S."/>
            <person name="Albert R."/>
            <person name="Binder M."/>
            <person name="Bloem J."/>
            <person name="Labutti K."/>
            <person name="Salamov A."/>
            <person name="Andreopoulos B."/>
            <person name="Baker S."/>
            <person name="Barry K."/>
            <person name="Bills G."/>
            <person name="Bluhm B."/>
            <person name="Cannon C."/>
            <person name="Castanera R."/>
            <person name="Culley D."/>
            <person name="Daum C."/>
            <person name="Ezra D."/>
            <person name="Gonzalez J."/>
            <person name="Henrissat B."/>
            <person name="Kuo A."/>
            <person name="Liang C."/>
            <person name="Lipzen A."/>
            <person name="Lutzoni F."/>
            <person name="Magnuson J."/>
            <person name="Mondo S."/>
            <person name="Nolan M."/>
            <person name="Ohm R."/>
            <person name="Pangilinan J."/>
            <person name="Park H.-J."/>
            <person name="Ramirez L."/>
            <person name="Alfaro M."/>
            <person name="Sun H."/>
            <person name="Tritt A."/>
            <person name="Yoshinaga Y."/>
            <person name="Zwiers L.-H."/>
            <person name="Turgeon B."/>
            <person name="Goodwin S."/>
            <person name="Spatafora J."/>
            <person name="Crous P."/>
            <person name="Grigoriev I."/>
        </authorList>
    </citation>
    <scope>NUCLEOTIDE SEQUENCE</scope>
    <source>
        <strain evidence="1">CBS 101060</strain>
    </source>
</reference>
<dbReference type="Proteomes" id="UP000799429">
    <property type="component" value="Unassembled WGS sequence"/>
</dbReference>
<name>A0A9P4SD31_9PEZI</name>
<evidence type="ECO:0000313" key="1">
    <source>
        <dbReference type="EMBL" id="KAF2840249.1"/>
    </source>
</evidence>
<comment type="caution">
    <text evidence="1">The sequence shown here is derived from an EMBL/GenBank/DDBJ whole genome shotgun (WGS) entry which is preliminary data.</text>
</comment>
<dbReference type="EMBL" id="MU006093">
    <property type="protein sequence ID" value="KAF2840249.1"/>
    <property type="molecule type" value="Genomic_DNA"/>
</dbReference>
<dbReference type="GO" id="GO:0042720">
    <property type="term" value="C:mitochondrial inner membrane peptidase complex"/>
    <property type="evidence" value="ECO:0007669"/>
    <property type="project" value="InterPro"/>
</dbReference>